<dbReference type="InParanoid" id="A0A1X7SRV5"/>
<accession>A0A1X7SRV5</accession>
<dbReference type="SUPFAM" id="SSF52540">
    <property type="entry name" value="P-loop containing nucleoside triphosphate hydrolases"/>
    <property type="match status" value="1"/>
</dbReference>
<dbReference type="AlphaFoldDB" id="A0A1X7SRV5"/>
<sequence>AIVVDEVVAHVPFLCGCATGDINIVLLDTPGLSEADTSNVSESETPGLSKQEISKASEHQLMTCSAYVYVISSHQMEDIIDTDSLRAIVMRDPNVFEERRILIAVTRLDQYNTTSEEESDSDSDSDDESSPSNDDGEIPKRIESIKEVIQRQSKCLGVPIPDDCIIPLCATRALKARKKIIKVTSKKPIQESKLSTANERDKISQVPLLEEKLNKVTAKSQYLWYYSIVRDCTRYCDQAMAKLDETKKEFMKTAEEFNDKVKEKESNLDDFGTLVRNFRFKYEKGSEFSQQLQVTYNEDLETNHDNIDRISNSHLSIFESFRSKIKERKPKITTAQFNS</sequence>
<evidence type="ECO:0000256" key="2">
    <source>
        <dbReference type="SAM" id="MobiDB-lite"/>
    </source>
</evidence>
<feature type="region of interest" description="Disordered" evidence="2">
    <location>
        <begin position="112"/>
        <end position="140"/>
    </location>
</feature>
<proteinExistence type="predicted"/>
<evidence type="ECO:0000313" key="3">
    <source>
        <dbReference type="EnsemblMetazoa" id="Aqu2.1.04808_001"/>
    </source>
</evidence>
<feature type="coiled-coil region" evidence="1">
    <location>
        <begin position="236"/>
        <end position="267"/>
    </location>
</feature>
<organism evidence="3">
    <name type="scientific">Amphimedon queenslandica</name>
    <name type="common">Sponge</name>
    <dbReference type="NCBI Taxonomy" id="400682"/>
    <lineage>
        <taxon>Eukaryota</taxon>
        <taxon>Metazoa</taxon>
        <taxon>Porifera</taxon>
        <taxon>Demospongiae</taxon>
        <taxon>Heteroscleromorpha</taxon>
        <taxon>Haplosclerida</taxon>
        <taxon>Niphatidae</taxon>
        <taxon>Amphimedon</taxon>
    </lineage>
</organism>
<protein>
    <submittedName>
        <fullName evidence="3">Uncharacterized protein</fullName>
    </submittedName>
</protein>
<feature type="compositionally biased region" description="Acidic residues" evidence="2">
    <location>
        <begin position="115"/>
        <end position="129"/>
    </location>
</feature>
<dbReference type="Gene3D" id="3.40.50.300">
    <property type="entry name" value="P-loop containing nucleotide triphosphate hydrolases"/>
    <property type="match status" value="1"/>
</dbReference>
<name>A0A1X7SRV5_AMPQE</name>
<reference evidence="3" key="1">
    <citation type="submission" date="2017-05" db="UniProtKB">
        <authorList>
            <consortium name="EnsemblMetazoa"/>
        </authorList>
    </citation>
    <scope>IDENTIFICATION</scope>
</reference>
<keyword evidence="1" id="KW-0175">Coiled coil</keyword>
<dbReference type="InterPro" id="IPR027417">
    <property type="entry name" value="P-loop_NTPase"/>
</dbReference>
<dbReference type="EnsemblMetazoa" id="Aqu2.1.04808_001">
    <property type="protein sequence ID" value="Aqu2.1.04808_001"/>
    <property type="gene ID" value="Aqu2.1.04808"/>
</dbReference>
<evidence type="ECO:0000256" key="1">
    <source>
        <dbReference type="SAM" id="Coils"/>
    </source>
</evidence>